<proteinExistence type="predicted"/>
<dbReference type="InterPro" id="IPR042099">
    <property type="entry name" value="ANL_N_sf"/>
</dbReference>
<dbReference type="EMBL" id="QMEC01000386">
    <property type="protein sequence ID" value="NMF67546.1"/>
    <property type="molecule type" value="Genomic_DNA"/>
</dbReference>
<dbReference type="Proteomes" id="UP000762253">
    <property type="component" value="Unassembled WGS sequence"/>
</dbReference>
<evidence type="ECO:0000313" key="2">
    <source>
        <dbReference type="EMBL" id="NMF67546.1"/>
    </source>
</evidence>
<dbReference type="InterPro" id="IPR020845">
    <property type="entry name" value="AMP-binding_CS"/>
</dbReference>
<protein>
    <submittedName>
        <fullName evidence="2">Non-ribosomal peptide synthetase</fullName>
    </submittedName>
</protein>
<evidence type="ECO:0000259" key="1">
    <source>
        <dbReference type="Pfam" id="PF00501"/>
    </source>
</evidence>
<feature type="non-terminal residue" evidence="2">
    <location>
        <position position="1"/>
    </location>
</feature>
<dbReference type="PRINTS" id="PR00154">
    <property type="entry name" value="AMPBINDING"/>
</dbReference>
<feature type="non-terminal residue" evidence="2">
    <location>
        <position position="202"/>
    </location>
</feature>
<gene>
    <name evidence="2" type="ORF">DP115_34440</name>
</gene>
<dbReference type="PROSITE" id="PS00455">
    <property type="entry name" value="AMP_BINDING"/>
    <property type="match status" value="1"/>
</dbReference>
<name>A0ABX1MJF6_9CYAN</name>
<comment type="caution">
    <text evidence="2">The sequence shown here is derived from an EMBL/GenBank/DDBJ whole genome shotgun (WGS) entry which is preliminary data.</text>
</comment>
<accession>A0ABX1MJF6</accession>
<dbReference type="Gene3D" id="3.40.50.12780">
    <property type="entry name" value="N-terminal domain of ligase-like"/>
    <property type="match status" value="1"/>
</dbReference>
<dbReference type="Pfam" id="PF00501">
    <property type="entry name" value="AMP-binding"/>
    <property type="match status" value="1"/>
</dbReference>
<feature type="domain" description="AMP-dependent synthetase/ligase" evidence="1">
    <location>
        <begin position="20"/>
        <end position="200"/>
    </location>
</feature>
<dbReference type="PANTHER" id="PTHR44394:SF1">
    <property type="entry name" value="BETA-ALANINE-ACTIVATING ENZYME"/>
    <property type="match status" value="1"/>
</dbReference>
<dbReference type="InterPro" id="IPR020459">
    <property type="entry name" value="AMP-binding"/>
</dbReference>
<sequence>SQDNALAQLTVGIASGGATPIADVQDSNLAYVIYTSGSTGKPKGVMLSHRNLCNHMFWMQATFPLTEADKVLQKTPFSFDASVWEFYAPLLVGGQLLLAQPGGHADPAYLLQLISQQQVTTVQFVPSLLQILIEQGGLETCQSLKQIFCGGEALPVALQEKVLSNLNVNLHNLYGPTEACIDATFWTCKQEIKRQVVPIGRA</sequence>
<dbReference type="PANTHER" id="PTHR44394">
    <property type="entry name" value="BETA-ALANINE-ACTIVATING ENZYME"/>
    <property type="match status" value="1"/>
</dbReference>
<organism evidence="2 3">
    <name type="scientific">Brasilonema octagenarum UFV-OR1</name>
    <dbReference type="NCBI Taxonomy" id="417115"/>
    <lineage>
        <taxon>Bacteria</taxon>
        <taxon>Bacillati</taxon>
        <taxon>Cyanobacteriota</taxon>
        <taxon>Cyanophyceae</taxon>
        <taxon>Nostocales</taxon>
        <taxon>Scytonemataceae</taxon>
        <taxon>Brasilonema</taxon>
        <taxon>Octagenarum group</taxon>
    </lineage>
</organism>
<dbReference type="SUPFAM" id="SSF56801">
    <property type="entry name" value="Acetyl-CoA synthetase-like"/>
    <property type="match status" value="1"/>
</dbReference>
<evidence type="ECO:0000313" key="3">
    <source>
        <dbReference type="Proteomes" id="UP000762253"/>
    </source>
</evidence>
<dbReference type="InterPro" id="IPR052091">
    <property type="entry name" value="Beta-ala_Activ/Resist"/>
</dbReference>
<dbReference type="InterPro" id="IPR000873">
    <property type="entry name" value="AMP-dep_synth/lig_dom"/>
</dbReference>
<dbReference type="RefSeq" id="WP_169269046.1">
    <property type="nucleotide sequence ID" value="NZ_QMEC01000386.1"/>
</dbReference>
<keyword evidence="3" id="KW-1185">Reference proteome</keyword>
<reference evidence="2 3" key="1">
    <citation type="submission" date="2018-06" db="EMBL/GenBank/DDBJ databases">
        <title>Comparative genomics of Brasilonema spp. strains.</title>
        <authorList>
            <person name="Alvarenga D.O."/>
            <person name="Fiore M.F."/>
            <person name="Varani A.M."/>
        </authorList>
    </citation>
    <scope>NUCLEOTIDE SEQUENCE [LARGE SCALE GENOMIC DNA]</scope>
    <source>
        <strain evidence="2 3">UFV-OR1</strain>
    </source>
</reference>